<evidence type="ECO:0000256" key="4">
    <source>
        <dbReference type="ARBA" id="ARBA00022840"/>
    </source>
</evidence>
<dbReference type="InterPro" id="IPR016102">
    <property type="entry name" value="Succinyl-CoA_synth-like"/>
</dbReference>
<dbReference type="SUPFAM" id="SSF55729">
    <property type="entry name" value="Acyl-CoA N-acyltransferases (Nat)"/>
    <property type="match status" value="1"/>
</dbReference>
<dbReference type="EMBL" id="FMVW01000002">
    <property type="protein sequence ID" value="SCZ28470.1"/>
    <property type="molecule type" value="Genomic_DNA"/>
</dbReference>
<dbReference type="Pfam" id="PF13549">
    <property type="entry name" value="ATP-grasp_5"/>
    <property type="match status" value="1"/>
</dbReference>
<dbReference type="InterPro" id="IPR016181">
    <property type="entry name" value="Acyl_CoA_acyltransferase"/>
</dbReference>
<evidence type="ECO:0000256" key="3">
    <source>
        <dbReference type="ARBA" id="ARBA00022741"/>
    </source>
</evidence>
<keyword evidence="3" id="KW-0547">Nucleotide-binding</keyword>
<dbReference type="Pfam" id="PF13607">
    <property type="entry name" value="Succ_CoA_lig"/>
    <property type="match status" value="1"/>
</dbReference>
<keyword evidence="1" id="KW-0816">Tricarboxylic acid cycle</keyword>
<dbReference type="InterPro" id="IPR013815">
    <property type="entry name" value="ATP_grasp_subdomain_1"/>
</dbReference>
<dbReference type="Proteomes" id="UP000199347">
    <property type="component" value="Unassembled WGS sequence"/>
</dbReference>
<keyword evidence="7" id="KW-1185">Reference proteome</keyword>
<feature type="domain" description="N-acetyltransferase" evidence="5">
    <location>
        <begin position="743"/>
        <end position="899"/>
    </location>
</feature>
<evidence type="ECO:0000256" key="2">
    <source>
        <dbReference type="ARBA" id="ARBA00022598"/>
    </source>
</evidence>
<dbReference type="PANTHER" id="PTHR43334">
    <property type="entry name" value="ACETATE--COA LIGASE [ADP-FORMING]"/>
    <property type="match status" value="1"/>
</dbReference>
<dbReference type="SUPFAM" id="SSF52210">
    <property type="entry name" value="Succinyl-CoA synthetase domains"/>
    <property type="match status" value="2"/>
</dbReference>
<dbReference type="PROSITE" id="PS51186">
    <property type="entry name" value="GNAT"/>
    <property type="match status" value="1"/>
</dbReference>
<sequence length="919" mass="98178">MTIRNLDKAFAPTSVALIGATPRPGSVGAKVLANLHSAGFKGPIWTVNPKYPSIDGERCFPSIKDLPDAPDLAIIATPPEAVPGLIGELGEKGTRAAVVLTAGIEEGNGLMQAMLDAARPYTLRIIGPNCFGIFLPHIGLNASFSHISPRPGRLALLSQSGAIASSIIDWAGNHAIGFSKIITLGNMGDVDVGDCLNQLATDRDTTAILMYLETVPHGRKFMSAARAASRAKPIVVVKAGRHAAAAKAALTHTGAISGADAVADAAFRRAGLLRVGQIEQLFDAAETLTRLKPTKSRRVAIVTNGGGVGVLAVDQLMDEGGVLAELSPETIEELDKVMPPTWSRTNPMDLIGDAPPERYVAATEAALADPNVDALLVLNCPTALSSADGAAEAVISTVKADRARHPYPKPVLTCWLGGETVMKARERLRAAGVATFLSPSDAIRSVGYLTDWHKAQALLMRTPPSLPEDFTWDAERARAVMVKAAEEGRSVLTEPEAKEVLAAFGIPIVKTVIARTIEEVEETSRELLRDHKAVVVKLLSAEITHKSDVGGVVLNLSTPEEAVNAVRIITKRVERSRPDAHIEGFTVQPMIRRTAAHELIVGIGNDPLFGPTIVFGAGGTAVEVIADSATGLPPLDRNLARDLIEQTRISRLLDGYRDIPPADMNALELSLIRLSQMAVDLPSITSLDINPLLASSDGVVALDARVAFDPKQVHKSGPNRDMAIRPYPSGWDSTADLASGASVILRPLMPTDVHLYPEFLGRLSPEDIRMRFLAPLKTLPEEMVARLTQIDYARDMAFVALDPESGELLGVSRLAADPDHVEAEYAVTVRSDMKGRGIGWLLMKQIIEYAAADGIERLYGVILPENHTMLSMCRELGFVAVSSPEADGLRHVVIHLEAPASEEEAEASVGSQRPRLIPS</sequence>
<dbReference type="InterPro" id="IPR043938">
    <property type="entry name" value="Ligase_CoA_dom"/>
</dbReference>
<dbReference type="OrthoDB" id="9807426at2"/>
<dbReference type="Gene3D" id="3.40.630.30">
    <property type="match status" value="1"/>
</dbReference>
<dbReference type="PANTHER" id="PTHR43334:SF1">
    <property type="entry name" value="3-HYDROXYPROPIONATE--COA LIGASE [ADP-FORMING]"/>
    <property type="match status" value="1"/>
</dbReference>
<dbReference type="CDD" id="cd04301">
    <property type="entry name" value="NAT_SF"/>
    <property type="match status" value="1"/>
</dbReference>
<organism evidence="6 7">
    <name type="scientific">Afifella marina DSM 2698</name>
    <dbReference type="NCBI Taxonomy" id="1120955"/>
    <lineage>
        <taxon>Bacteria</taxon>
        <taxon>Pseudomonadati</taxon>
        <taxon>Pseudomonadota</taxon>
        <taxon>Alphaproteobacteria</taxon>
        <taxon>Hyphomicrobiales</taxon>
        <taxon>Afifellaceae</taxon>
        <taxon>Afifella</taxon>
    </lineage>
</organism>
<dbReference type="GO" id="GO:0016747">
    <property type="term" value="F:acyltransferase activity, transferring groups other than amino-acyl groups"/>
    <property type="evidence" value="ECO:0007669"/>
    <property type="project" value="InterPro"/>
</dbReference>
<dbReference type="Pfam" id="PF00583">
    <property type="entry name" value="Acetyltransf_1"/>
    <property type="match status" value="1"/>
</dbReference>
<evidence type="ECO:0000256" key="1">
    <source>
        <dbReference type="ARBA" id="ARBA00022532"/>
    </source>
</evidence>
<accession>A0A1G5MVJ7</accession>
<dbReference type="SUPFAM" id="SSF56059">
    <property type="entry name" value="Glutathione synthetase ATP-binding domain-like"/>
    <property type="match status" value="1"/>
</dbReference>
<dbReference type="InterPro" id="IPR003781">
    <property type="entry name" value="CoA-bd"/>
</dbReference>
<gene>
    <name evidence="6" type="ORF">SAMN03080610_00981</name>
</gene>
<proteinExistence type="predicted"/>
<evidence type="ECO:0000313" key="7">
    <source>
        <dbReference type="Proteomes" id="UP000199347"/>
    </source>
</evidence>
<dbReference type="GO" id="GO:0006099">
    <property type="term" value="P:tricarboxylic acid cycle"/>
    <property type="evidence" value="ECO:0007669"/>
    <property type="project" value="UniProtKB-KW"/>
</dbReference>
<keyword evidence="2" id="KW-0436">Ligase</keyword>
<dbReference type="SUPFAM" id="SSF51735">
    <property type="entry name" value="NAD(P)-binding Rossmann-fold domains"/>
    <property type="match status" value="1"/>
</dbReference>
<keyword evidence="6" id="KW-0808">Transferase</keyword>
<dbReference type="Gene3D" id="3.30.1490.20">
    <property type="entry name" value="ATP-grasp fold, A domain"/>
    <property type="match status" value="1"/>
</dbReference>
<dbReference type="InterPro" id="IPR032875">
    <property type="entry name" value="Succ_CoA_lig_flav_dom"/>
</dbReference>
<dbReference type="Gene3D" id="3.30.470.20">
    <property type="entry name" value="ATP-grasp fold, B domain"/>
    <property type="match status" value="1"/>
</dbReference>
<dbReference type="AlphaFoldDB" id="A0A1G5MVJ7"/>
<dbReference type="Pfam" id="PF19045">
    <property type="entry name" value="Ligase_CoA_2"/>
    <property type="match status" value="1"/>
</dbReference>
<reference evidence="6 7" key="1">
    <citation type="submission" date="2016-10" db="EMBL/GenBank/DDBJ databases">
        <authorList>
            <person name="de Groot N.N."/>
        </authorList>
    </citation>
    <scope>NUCLEOTIDE SEQUENCE [LARGE SCALE GENOMIC DNA]</scope>
    <source>
        <strain evidence="6 7">DSM 2698</strain>
    </source>
</reference>
<evidence type="ECO:0000259" key="5">
    <source>
        <dbReference type="PROSITE" id="PS51186"/>
    </source>
</evidence>
<dbReference type="GO" id="GO:0043758">
    <property type="term" value="F:acetate-CoA ligase (ADP-forming) activity"/>
    <property type="evidence" value="ECO:0007669"/>
    <property type="project" value="InterPro"/>
</dbReference>
<dbReference type="GO" id="GO:0005524">
    <property type="term" value="F:ATP binding"/>
    <property type="evidence" value="ECO:0007669"/>
    <property type="project" value="UniProtKB-KW"/>
</dbReference>
<dbReference type="Gene3D" id="3.40.50.720">
    <property type="entry name" value="NAD(P)-binding Rossmann-like Domain"/>
    <property type="match status" value="1"/>
</dbReference>
<dbReference type="SMART" id="SM00881">
    <property type="entry name" value="CoA_binding"/>
    <property type="match status" value="1"/>
</dbReference>
<dbReference type="InterPro" id="IPR051538">
    <property type="entry name" value="Acyl-CoA_Synth/Transferase"/>
</dbReference>
<dbReference type="InterPro" id="IPR036291">
    <property type="entry name" value="NAD(P)-bd_dom_sf"/>
</dbReference>
<keyword evidence="4" id="KW-0067">ATP-binding</keyword>
<dbReference type="STRING" id="1120955.SAMN03080610_00981"/>
<dbReference type="RefSeq" id="WP_092810199.1">
    <property type="nucleotide sequence ID" value="NZ_FMVW01000002.1"/>
</dbReference>
<protein>
    <submittedName>
        <fullName evidence="6">Acetyltransferase</fullName>
    </submittedName>
</protein>
<dbReference type="Gene3D" id="3.40.50.261">
    <property type="entry name" value="Succinyl-CoA synthetase domains"/>
    <property type="match status" value="2"/>
</dbReference>
<dbReference type="Pfam" id="PF13380">
    <property type="entry name" value="CoA_binding_2"/>
    <property type="match status" value="1"/>
</dbReference>
<dbReference type="InterPro" id="IPR000182">
    <property type="entry name" value="GNAT_dom"/>
</dbReference>
<evidence type="ECO:0000313" key="6">
    <source>
        <dbReference type="EMBL" id="SCZ28470.1"/>
    </source>
</evidence>
<name>A0A1G5MVJ7_AFIMA</name>